<keyword evidence="2 5" id="KW-0489">Methyltransferase</keyword>
<dbReference type="EMBL" id="AMQN01005525">
    <property type="status" value="NOT_ANNOTATED_CDS"/>
    <property type="molecule type" value="Genomic_DNA"/>
</dbReference>
<dbReference type="OrthoDB" id="641149at2759"/>
<dbReference type="Gene3D" id="2.20.70.90">
    <property type="match status" value="1"/>
</dbReference>
<dbReference type="OMA" id="IWITEIE"/>
<accession>R7V0L6</accession>
<comment type="similarity">
    <text evidence="5">Belongs to the class I-like SAM-binding methyltransferase superfamily. C5-methyltransferase family.</text>
</comment>
<feature type="active site" evidence="5">
    <location>
        <position position="86"/>
    </location>
</feature>
<dbReference type="PANTHER" id="PTHR23068:SF25">
    <property type="entry name" value="DNA (CYTOSINE-5)-METHYLTRANSFERASE DRM2"/>
    <property type="match status" value="1"/>
</dbReference>
<keyword evidence="8" id="KW-1185">Reference proteome</keyword>
<name>R7V0L6_CAPTE</name>
<dbReference type="AlphaFoldDB" id="R7V0L6"/>
<evidence type="ECO:0000313" key="8">
    <source>
        <dbReference type="Proteomes" id="UP000014760"/>
    </source>
</evidence>
<dbReference type="GO" id="GO:0003886">
    <property type="term" value="F:DNA (cytosine-5-)-methyltransferase activity"/>
    <property type="evidence" value="ECO:0007669"/>
    <property type="project" value="UniProtKB-EC"/>
</dbReference>
<proteinExistence type="inferred from homology"/>
<keyword evidence="4 5" id="KW-0949">S-adenosyl-L-methionine</keyword>
<dbReference type="HOGENOM" id="CLU_006958_9_2_1"/>
<evidence type="ECO:0000313" key="6">
    <source>
        <dbReference type="EMBL" id="ELU12047.1"/>
    </source>
</evidence>
<reference evidence="6 8" key="2">
    <citation type="journal article" date="2013" name="Nature">
        <title>Insights into bilaterian evolution from three spiralian genomes.</title>
        <authorList>
            <person name="Simakov O."/>
            <person name="Marletaz F."/>
            <person name="Cho S.J."/>
            <person name="Edsinger-Gonzales E."/>
            <person name="Havlak P."/>
            <person name="Hellsten U."/>
            <person name="Kuo D.H."/>
            <person name="Larsson T."/>
            <person name="Lv J."/>
            <person name="Arendt D."/>
            <person name="Savage R."/>
            <person name="Osoegawa K."/>
            <person name="de Jong P."/>
            <person name="Grimwood J."/>
            <person name="Chapman J.A."/>
            <person name="Shapiro H."/>
            <person name="Aerts A."/>
            <person name="Otillar R.P."/>
            <person name="Terry A.Y."/>
            <person name="Boore J.L."/>
            <person name="Grigoriev I.V."/>
            <person name="Lindberg D.R."/>
            <person name="Seaver E.C."/>
            <person name="Weisblat D.A."/>
            <person name="Putnam N.H."/>
            <person name="Rokhsar D.S."/>
        </authorList>
    </citation>
    <scope>NUCLEOTIDE SEQUENCE</scope>
    <source>
        <strain evidence="6 8">I ESC-2004</strain>
    </source>
</reference>
<dbReference type="Pfam" id="PF00145">
    <property type="entry name" value="DNA_methylase"/>
    <property type="match status" value="1"/>
</dbReference>
<evidence type="ECO:0000256" key="5">
    <source>
        <dbReference type="PROSITE-ProRule" id="PRU01016"/>
    </source>
</evidence>
<dbReference type="EC" id="2.1.1.37" evidence="1"/>
<gene>
    <name evidence="6" type="ORF">CAPTEDRAFT_1762</name>
</gene>
<evidence type="ECO:0000256" key="3">
    <source>
        <dbReference type="ARBA" id="ARBA00022679"/>
    </source>
</evidence>
<dbReference type="InterPro" id="IPR018117">
    <property type="entry name" value="C5_DNA_meth_AS"/>
</dbReference>
<evidence type="ECO:0000256" key="2">
    <source>
        <dbReference type="ARBA" id="ARBA00022603"/>
    </source>
</evidence>
<evidence type="ECO:0000256" key="4">
    <source>
        <dbReference type="ARBA" id="ARBA00022691"/>
    </source>
</evidence>
<keyword evidence="3 5" id="KW-0808">Transferase</keyword>
<dbReference type="GO" id="GO:0005634">
    <property type="term" value="C:nucleus"/>
    <property type="evidence" value="ECO:0007669"/>
    <property type="project" value="TreeGrafter"/>
</dbReference>
<evidence type="ECO:0000256" key="1">
    <source>
        <dbReference type="ARBA" id="ARBA00011975"/>
    </source>
</evidence>
<organism evidence="6">
    <name type="scientific">Capitella teleta</name>
    <name type="common">Polychaete worm</name>
    <dbReference type="NCBI Taxonomy" id="283909"/>
    <lineage>
        <taxon>Eukaryota</taxon>
        <taxon>Metazoa</taxon>
        <taxon>Spiralia</taxon>
        <taxon>Lophotrochozoa</taxon>
        <taxon>Annelida</taxon>
        <taxon>Polychaeta</taxon>
        <taxon>Sedentaria</taxon>
        <taxon>Scolecida</taxon>
        <taxon>Capitellidae</taxon>
        <taxon>Capitella</taxon>
    </lineage>
</organism>
<sequence length="300" mass="34507">MPKDWNVKRPLRVLSLFDGIGTGKLVLDLLGFEVEAYFASEVNPDCLRLTEVRHPAIKQLGDVTMLTAEKLVEIAPIDLVIGGSPCQDFSIVNPLRKGLMGRVSVVIPWLYHGLLFFDFYRILNELQSLQQANRPLFFLYENVASMNKETKAVMTRFFKRQPNVWDAINFTAQRRKRYFWGNIPGLKGGECVDDEDVTELKEVLMPGRKARMSKVRCVTSRSNSLRQSKHNHKQFPVAMGNHLDTLWIPELERLFGFPQHYTDVANIPVSRRQVLLGNSWSVPVVKRLLLPLKNFFQTKH</sequence>
<dbReference type="STRING" id="283909.R7V0L6"/>
<protein>
    <recommendedName>
        <fullName evidence="1">DNA (cytosine-5-)-methyltransferase</fullName>
        <ecNumber evidence="1">2.1.1.37</ecNumber>
    </recommendedName>
</protein>
<dbReference type="PANTHER" id="PTHR23068">
    <property type="entry name" value="DNA CYTOSINE-5- -METHYLTRANSFERASE 3-RELATED"/>
    <property type="match status" value="1"/>
</dbReference>
<dbReference type="Gene3D" id="3.40.50.150">
    <property type="entry name" value="Vaccinia Virus protein VP39"/>
    <property type="match status" value="1"/>
</dbReference>
<reference evidence="7" key="3">
    <citation type="submission" date="2015-06" db="UniProtKB">
        <authorList>
            <consortium name="EnsemblMetazoa"/>
        </authorList>
    </citation>
    <scope>IDENTIFICATION</scope>
</reference>
<dbReference type="EMBL" id="KB296213">
    <property type="protein sequence ID" value="ELU12047.1"/>
    <property type="molecule type" value="Genomic_DNA"/>
</dbReference>
<dbReference type="PROSITE" id="PS51679">
    <property type="entry name" value="SAM_MT_C5"/>
    <property type="match status" value="1"/>
</dbReference>
<dbReference type="GO" id="GO:0032259">
    <property type="term" value="P:methylation"/>
    <property type="evidence" value="ECO:0007669"/>
    <property type="project" value="UniProtKB-KW"/>
</dbReference>
<dbReference type="SUPFAM" id="SSF53335">
    <property type="entry name" value="S-adenosyl-L-methionine-dependent methyltransferases"/>
    <property type="match status" value="1"/>
</dbReference>
<evidence type="ECO:0000313" key="7">
    <source>
        <dbReference type="EnsemblMetazoa" id="CapteP1762"/>
    </source>
</evidence>
<dbReference type="EnsemblMetazoa" id="CapteT1762">
    <property type="protein sequence ID" value="CapteP1762"/>
    <property type="gene ID" value="CapteG1762"/>
</dbReference>
<dbReference type="InterPro" id="IPR001525">
    <property type="entry name" value="C5_MeTfrase"/>
</dbReference>
<dbReference type="InterPro" id="IPR050390">
    <property type="entry name" value="C5-Methyltransferase"/>
</dbReference>
<dbReference type="PROSITE" id="PS00094">
    <property type="entry name" value="C5_MTASE_1"/>
    <property type="match status" value="1"/>
</dbReference>
<reference evidence="8" key="1">
    <citation type="submission" date="2012-12" db="EMBL/GenBank/DDBJ databases">
        <authorList>
            <person name="Hellsten U."/>
            <person name="Grimwood J."/>
            <person name="Chapman J.A."/>
            <person name="Shapiro H."/>
            <person name="Aerts A."/>
            <person name="Otillar R.P."/>
            <person name="Terry A.Y."/>
            <person name="Boore J.L."/>
            <person name="Simakov O."/>
            <person name="Marletaz F."/>
            <person name="Cho S.-J."/>
            <person name="Edsinger-Gonzales E."/>
            <person name="Havlak P."/>
            <person name="Kuo D.-H."/>
            <person name="Larsson T."/>
            <person name="Lv J."/>
            <person name="Arendt D."/>
            <person name="Savage R."/>
            <person name="Osoegawa K."/>
            <person name="de Jong P."/>
            <person name="Lindberg D.R."/>
            <person name="Seaver E.C."/>
            <person name="Weisblat D.A."/>
            <person name="Putnam N.H."/>
            <person name="Grigoriev I.V."/>
            <person name="Rokhsar D.S."/>
        </authorList>
    </citation>
    <scope>NUCLEOTIDE SEQUENCE</scope>
    <source>
        <strain evidence="8">I ESC-2004</strain>
    </source>
</reference>
<dbReference type="Proteomes" id="UP000014760">
    <property type="component" value="Unassembled WGS sequence"/>
</dbReference>
<dbReference type="InterPro" id="IPR029063">
    <property type="entry name" value="SAM-dependent_MTases_sf"/>
</dbReference>